<keyword evidence="3" id="KW-1185">Reference proteome</keyword>
<sequence>MNRNKKSNSDETFENSRPSEKNKDYTPRSFYAKLKKWKTILSSEDFKWIVHMAWSEAKILITHIKPKKIKGNILFGFDDPANTGELLGVIGTLFPILPEDLIIIPDFTQSIFKGWVDAKGRVFGFYILKEILKVLLDGKTIPVFKKYMHKEA</sequence>
<organism evidence="2 3">
    <name type="scientific">Blautia liquoris</name>
    <dbReference type="NCBI Taxonomy" id="2779518"/>
    <lineage>
        <taxon>Bacteria</taxon>
        <taxon>Bacillati</taxon>
        <taxon>Bacillota</taxon>
        <taxon>Clostridia</taxon>
        <taxon>Lachnospirales</taxon>
        <taxon>Lachnospiraceae</taxon>
        <taxon>Blautia</taxon>
    </lineage>
</organism>
<dbReference type="KEGG" id="bliq:INP51_07530"/>
<dbReference type="Proteomes" id="UP000593601">
    <property type="component" value="Chromosome"/>
</dbReference>
<gene>
    <name evidence="2" type="ORF">INP51_07530</name>
</gene>
<proteinExistence type="predicted"/>
<reference evidence="2 3" key="1">
    <citation type="submission" date="2020-10" db="EMBL/GenBank/DDBJ databases">
        <title>Blautia liquoris sp.nov., isolated from the mud in a fermentation cellar used for the production of Chinese strong-flavoured liquor.</title>
        <authorList>
            <person name="Lu L."/>
        </authorList>
    </citation>
    <scope>NUCLEOTIDE SEQUENCE [LARGE SCALE GENOMIC DNA]</scope>
    <source>
        <strain evidence="2 3">LZLJ-3</strain>
    </source>
</reference>
<evidence type="ECO:0000313" key="3">
    <source>
        <dbReference type="Proteomes" id="UP000593601"/>
    </source>
</evidence>
<dbReference type="Pfam" id="PF11167">
    <property type="entry name" value="DUF2953"/>
    <property type="match status" value="1"/>
</dbReference>
<dbReference type="RefSeq" id="WP_193737072.1">
    <property type="nucleotide sequence ID" value="NZ_CP063304.1"/>
</dbReference>
<evidence type="ECO:0000313" key="2">
    <source>
        <dbReference type="EMBL" id="QOV20758.1"/>
    </source>
</evidence>
<protein>
    <submittedName>
        <fullName evidence="2">DUF2953 domain-containing protein</fullName>
    </submittedName>
</protein>
<dbReference type="AlphaFoldDB" id="A0A7M2RKU9"/>
<feature type="region of interest" description="Disordered" evidence="1">
    <location>
        <begin position="1"/>
        <end position="22"/>
    </location>
</feature>
<name>A0A7M2RKU9_9FIRM</name>
<evidence type="ECO:0000256" key="1">
    <source>
        <dbReference type="SAM" id="MobiDB-lite"/>
    </source>
</evidence>
<dbReference type="EMBL" id="CP063304">
    <property type="protein sequence ID" value="QOV20758.1"/>
    <property type="molecule type" value="Genomic_DNA"/>
</dbReference>
<dbReference type="InterPro" id="IPR021338">
    <property type="entry name" value="DUF2953"/>
</dbReference>
<accession>A0A7M2RKU9</accession>